<feature type="region of interest" description="Disordered" evidence="1">
    <location>
        <begin position="379"/>
        <end position="437"/>
    </location>
</feature>
<name>A0AAN7P5M8_9COLE</name>
<evidence type="ECO:0000313" key="3">
    <source>
        <dbReference type="Proteomes" id="UP001353858"/>
    </source>
</evidence>
<keyword evidence="3" id="KW-1185">Reference proteome</keyword>
<proteinExistence type="predicted"/>
<dbReference type="GO" id="GO:0005730">
    <property type="term" value="C:nucleolus"/>
    <property type="evidence" value="ECO:0007669"/>
    <property type="project" value="TreeGrafter"/>
</dbReference>
<feature type="region of interest" description="Disordered" evidence="1">
    <location>
        <begin position="502"/>
        <end position="524"/>
    </location>
</feature>
<feature type="region of interest" description="Disordered" evidence="1">
    <location>
        <begin position="1189"/>
        <end position="1274"/>
    </location>
</feature>
<feature type="compositionally biased region" description="Basic and acidic residues" evidence="1">
    <location>
        <begin position="957"/>
        <end position="995"/>
    </location>
</feature>
<feature type="compositionally biased region" description="Basic and acidic residues" evidence="1">
    <location>
        <begin position="140"/>
        <end position="152"/>
    </location>
</feature>
<feature type="compositionally biased region" description="Basic and acidic residues" evidence="1">
    <location>
        <begin position="395"/>
        <end position="422"/>
    </location>
</feature>
<feature type="compositionally biased region" description="Basic residues" evidence="1">
    <location>
        <begin position="941"/>
        <end position="950"/>
    </location>
</feature>
<reference evidence="3" key="1">
    <citation type="submission" date="2023-01" db="EMBL/GenBank/DDBJ databases">
        <title>Key to firefly adult light organ development and bioluminescence: homeobox transcription factors regulate luciferase expression and transportation to peroxisome.</title>
        <authorList>
            <person name="Fu X."/>
        </authorList>
    </citation>
    <scope>NUCLEOTIDE SEQUENCE [LARGE SCALE GENOMIC DNA]</scope>
</reference>
<gene>
    <name evidence="2" type="ORF">RN001_009910</name>
</gene>
<feature type="compositionally biased region" description="Basic and acidic residues" evidence="1">
    <location>
        <begin position="211"/>
        <end position="220"/>
    </location>
</feature>
<dbReference type="PANTHER" id="PTHR46760">
    <property type="entry name" value="TRANSCRIPTION TERMINATION FACTOR 1"/>
    <property type="match status" value="1"/>
</dbReference>
<feature type="region of interest" description="Disordered" evidence="1">
    <location>
        <begin position="1"/>
        <end position="43"/>
    </location>
</feature>
<feature type="compositionally biased region" description="Polar residues" evidence="1">
    <location>
        <begin position="727"/>
        <end position="741"/>
    </location>
</feature>
<feature type="compositionally biased region" description="Basic and acidic residues" evidence="1">
    <location>
        <begin position="672"/>
        <end position="721"/>
    </location>
</feature>
<feature type="compositionally biased region" description="Basic and acidic residues" evidence="1">
    <location>
        <begin position="900"/>
        <end position="911"/>
    </location>
</feature>
<feature type="region of interest" description="Disordered" evidence="1">
    <location>
        <begin position="774"/>
        <end position="852"/>
    </location>
</feature>
<feature type="compositionally biased region" description="Polar residues" evidence="1">
    <location>
        <begin position="1030"/>
        <end position="1050"/>
    </location>
</feature>
<feature type="region of interest" description="Disordered" evidence="1">
    <location>
        <begin position="618"/>
        <end position="751"/>
    </location>
</feature>
<feature type="compositionally biased region" description="Polar residues" evidence="1">
    <location>
        <begin position="98"/>
        <end position="113"/>
    </location>
</feature>
<feature type="compositionally biased region" description="Basic and acidic residues" evidence="1">
    <location>
        <begin position="1"/>
        <end position="12"/>
    </location>
</feature>
<feature type="compositionally biased region" description="Basic residues" evidence="1">
    <location>
        <begin position="85"/>
        <end position="95"/>
    </location>
</feature>
<dbReference type="GO" id="GO:0003682">
    <property type="term" value="F:chromatin binding"/>
    <property type="evidence" value="ECO:0007669"/>
    <property type="project" value="TreeGrafter"/>
</dbReference>
<evidence type="ECO:0000256" key="1">
    <source>
        <dbReference type="SAM" id="MobiDB-lite"/>
    </source>
</evidence>
<feature type="region of interest" description="Disordered" evidence="1">
    <location>
        <begin position="77"/>
        <end position="113"/>
    </location>
</feature>
<protein>
    <submittedName>
        <fullName evidence="2">Uncharacterized protein</fullName>
    </submittedName>
</protein>
<dbReference type="PANTHER" id="PTHR46760:SF1">
    <property type="entry name" value="TRANSCRIPTION TERMINATION FACTOR 1"/>
    <property type="match status" value="1"/>
</dbReference>
<dbReference type="InterPro" id="IPR053078">
    <property type="entry name" value="TTF1-like"/>
</dbReference>
<feature type="compositionally biased region" description="Basic and acidic residues" evidence="1">
    <location>
        <begin position="774"/>
        <end position="784"/>
    </location>
</feature>
<feature type="compositionally biased region" description="Basic and acidic residues" evidence="1">
    <location>
        <begin position="28"/>
        <end position="43"/>
    </location>
</feature>
<comment type="caution">
    <text evidence="2">The sequence shown here is derived from an EMBL/GenBank/DDBJ whole genome shotgun (WGS) entry which is preliminary data.</text>
</comment>
<feature type="compositionally biased region" description="Basic residues" evidence="1">
    <location>
        <begin position="1075"/>
        <end position="1086"/>
    </location>
</feature>
<feature type="region of interest" description="Disordered" evidence="1">
    <location>
        <begin position="900"/>
        <end position="1129"/>
    </location>
</feature>
<organism evidence="2 3">
    <name type="scientific">Aquatica leii</name>
    <dbReference type="NCBI Taxonomy" id="1421715"/>
    <lineage>
        <taxon>Eukaryota</taxon>
        <taxon>Metazoa</taxon>
        <taxon>Ecdysozoa</taxon>
        <taxon>Arthropoda</taxon>
        <taxon>Hexapoda</taxon>
        <taxon>Insecta</taxon>
        <taxon>Pterygota</taxon>
        <taxon>Neoptera</taxon>
        <taxon>Endopterygota</taxon>
        <taxon>Coleoptera</taxon>
        <taxon>Polyphaga</taxon>
        <taxon>Elateriformia</taxon>
        <taxon>Elateroidea</taxon>
        <taxon>Lampyridae</taxon>
        <taxon>Luciolinae</taxon>
        <taxon>Aquatica</taxon>
    </lineage>
</organism>
<feature type="compositionally biased region" description="Basic residues" evidence="1">
    <location>
        <begin position="231"/>
        <end position="240"/>
    </location>
</feature>
<feature type="compositionally biased region" description="Basic and acidic residues" evidence="1">
    <location>
        <begin position="1254"/>
        <end position="1264"/>
    </location>
</feature>
<feature type="compositionally biased region" description="Basic and acidic residues" evidence="1">
    <location>
        <begin position="832"/>
        <end position="852"/>
    </location>
</feature>
<accession>A0AAN7P5M8</accession>
<feature type="region of interest" description="Disordered" evidence="1">
    <location>
        <begin position="137"/>
        <end position="243"/>
    </location>
</feature>
<sequence length="1487" mass="172601">MQLHFEEHRRVMNLEQNALETKTKKKGDHQESSEKTNYKDSKKMYKNNLLTTKDMYNKIDQDLNKFLNGAGSLYDVSSEEEISKKRSKKISKKHSKDVNSSKPTNLSPKRDTNNSYINLMKIKELFNSDTITKYKKFKAHKEQRSESLKDNSDSETSTSVKKVKRKKFHNHESSRAIMQSDSDSFLSQDTYYTPSPKQNKSHPNFYHKSHKDTSNLKPNDEYYSESSTPFKKNKKSRKHRTNAESDIELFSDLSESYKRSKQSLNGYGPIKNKKSHRNYEAKSEELHINGESIKDRGKAKLDNRSMVKIHFHNSDKQNNDKQSTLKSLLIINEKEDIKGSDKKSYDDAVETFSGSSQINKSLKNKKQNNNIQDSAFQFLKRKKKKCSQSNSESSTKTENDESNLERKKKDPESDRNDIEKNKCIRNSPKKCDSSLRTSKEKKRSYEWLSTLENESNRKTVQSENDSFKLIDLCHTPPKRSRLHSNVSLIDQPKETSNLRLHDEISSHSTAPIKKNDKIHKHSKTKAESDLDLFSDLSESSKQSFNGKGSIKKKKSHRDYEKLHINGKHIKDRGKVRLENTLMIKKHSHNSDKLNNDLKSTLGSFLIINEKDDIKASDKESYDHNAVEKSSGCPQISESQKNKKENNNIQDSTVQFVKKKKKKRSRSNSESSTKTENDKSNFERKKKHSDSDRNDTEEDKCIRNSPKKNDSLPRTSKEEIRSYEGPNTLENENNGKTMQSENDSFELKDLCYTPPKRSRLQSNLSLIDQKPKESFSLRLRDENRSHSTTPIKKNEKIHKHSRSKAESDIDLFSDLSESSKHSKQSSNGNGPIKENKSHRDYEAKSEKLHINDEGIKDRGKVRLDNTLMIKKHIHNSDKLNNDLQSTFESLLIINEKEDIKASDKKSYDDNAVEKSSGSPQISESQKSKKENKNIQDSTFQFVKKKKKKRSRSNSESSTKTENDESNVERKNKDSESDKNDSEKDKSIRNSPKKCDSSSRTSKEKKRSYEGPSTLENESNRKTVQSEDDSLQLKNVSYTPPEQSRLHSNVSLIDQKPKKTSSLRLHDEHDSHSTIPVKKKKKSHKHSRTKTESDLQLVSDKHSSFNENRNVKKTKSHRDYETNSEQLDIEDRGEIRLQNTLLTEIHSHNPHKPNIDKQPTLKSFLSMNQKEDINANDDKAVEKSLNLSQINETEKSKEKSKQIQGSSNIQLVKKTKKKRPRTNSESSIRTENYESNLKRNKKHSENDRNDTEEDKCDSSKEKKRSIEGTGTSENCLIEEPHDSDIMYNYEPLIDILELADEQRLTDDHREMLKDLIVEIPWDIHESHLIETRMSAHPLKSQQEKFKLLGFQMKTDHYLPAEDTIILDNWNRFCELHNIPNDPRPFLAFESFRNSKIKGSVLPKEQRINFVRFLGHGLPHRCLFSIYRRFKKLFDVKKKGKFSPEEDSIILSYVQNVRENNKFAQLAFILGRDRHAVLLRHKLLTKKLYM</sequence>
<feature type="compositionally biased region" description="Basic and acidic residues" evidence="1">
    <location>
        <begin position="1190"/>
        <end position="1199"/>
    </location>
</feature>
<dbReference type="GO" id="GO:0006363">
    <property type="term" value="P:termination of RNA polymerase I transcription"/>
    <property type="evidence" value="ECO:0007669"/>
    <property type="project" value="TreeGrafter"/>
</dbReference>
<evidence type="ECO:0000313" key="2">
    <source>
        <dbReference type="EMBL" id="KAK4877404.1"/>
    </source>
</evidence>
<feature type="compositionally biased region" description="Polar residues" evidence="1">
    <location>
        <begin position="1221"/>
        <end position="1233"/>
    </location>
</feature>
<dbReference type="Proteomes" id="UP001353858">
    <property type="component" value="Unassembled WGS sequence"/>
</dbReference>
<feature type="compositionally biased region" description="Basic residues" evidence="1">
    <location>
        <begin position="656"/>
        <end position="665"/>
    </location>
</feature>
<feature type="compositionally biased region" description="Basic and acidic residues" evidence="1">
    <location>
        <begin position="1087"/>
        <end position="1102"/>
    </location>
</feature>
<dbReference type="EMBL" id="JARPUR010000004">
    <property type="protein sequence ID" value="KAK4877404.1"/>
    <property type="molecule type" value="Genomic_DNA"/>
</dbReference>
<feature type="compositionally biased region" description="Polar residues" evidence="1">
    <location>
        <begin position="176"/>
        <end position="202"/>
    </location>
</feature>